<dbReference type="PANTHER" id="PTHR35149">
    <property type="entry name" value="SLL5132 PROTEIN"/>
    <property type="match status" value="1"/>
</dbReference>
<gene>
    <name evidence="1" type="ORF">BECKTUN1418D_GA0071000_108813</name>
</gene>
<name>A0A450ZYB5_9GAMM</name>
<dbReference type="EMBL" id="CAADFX010000088">
    <property type="protein sequence ID" value="VFK58747.1"/>
    <property type="molecule type" value="Genomic_DNA"/>
</dbReference>
<accession>A0A450ZYB5</accession>
<evidence type="ECO:0000313" key="1">
    <source>
        <dbReference type="EMBL" id="VFK58747.1"/>
    </source>
</evidence>
<proteinExistence type="predicted"/>
<dbReference type="AlphaFoldDB" id="A0A450ZYB5"/>
<dbReference type="PANTHER" id="PTHR35149:SF2">
    <property type="entry name" value="DUF262 DOMAIN-CONTAINING PROTEIN"/>
    <property type="match status" value="1"/>
</dbReference>
<protein>
    <submittedName>
        <fullName evidence="1">Uncharacterized protein</fullName>
    </submittedName>
</protein>
<organism evidence="1">
    <name type="scientific">Candidatus Kentrum sp. TUN</name>
    <dbReference type="NCBI Taxonomy" id="2126343"/>
    <lineage>
        <taxon>Bacteria</taxon>
        <taxon>Pseudomonadati</taxon>
        <taxon>Pseudomonadota</taxon>
        <taxon>Gammaproteobacteria</taxon>
        <taxon>Candidatus Kentrum</taxon>
    </lineage>
</organism>
<sequence length="224" mass="25935">MAVFIDALVDKLFFTVITVTDELNAFTVFETLNARGVRLSATDLLKNYLFSIIGTADSHETELKALEDRWERLVGLLSGESFPYFLRVYWNSKYPLVRKSDLFKTIRRHITTREKAFALLHEFDKHAEIYAGLRAPQDELWDQEERASLEELSMFGVRQPSALLLACYEHCRSDFTRILQAVAVISLRYNVICNCYLSHYPTIDFPKYFTVIKGKFLTLTAPVE</sequence>
<reference evidence="1" key="1">
    <citation type="submission" date="2019-02" db="EMBL/GenBank/DDBJ databases">
        <authorList>
            <person name="Gruber-Vodicka R. H."/>
            <person name="Seah K. B. B."/>
        </authorList>
    </citation>
    <scope>NUCLEOTIDE SEQUENCE</scope>
    <source>
        <strain evidence="1">BECK_BY1</strain>
    </source>
</reference>